<keyword evidence="1" id="KW-1133">Transmembrane helix</keyword>
<accession>A0A3R8RYF7</accession>
<sequence>MLKWKSMRSAAVNRSTLPVVACNSRLQEIVRRSRFRWVEYVPCITYTYRVDGVDIQGSRIYLAGEISHTSREKILQFIEHLAPMAVHVKSDDPQDAVLIPKPSDAWRASVRGTFGSGAVLVMATTVLFFLLR</sequence>
<dbReference type="RefSeq" id="WP_125245621.1">
    <property type="nucleotide sequence ID" value="NZ_RSED01000040.1"/>
</dbReference>
<dbReference type="OrthoDB" id="4750277at2"/>
<dbReference type="Proteomes" id="UP000269265">
    <property type="component" value="Unassembled WGS sequence"/>
</dbReference>
<protein>
    <recommendedName>
        <fullName evidence="2">DUF3592 domain-containing protein</fullName>
    </recommendedName>
</protein>
<evidence type="ECO:0000259" key="2">
    <source>
        <dbReference type="Pfam" id="PF12158"/>
    </source>
</evidence>
<dbReference type="AlphaFoldDB" id="A0A3R8RYF7"/>
<reference evidence="3 4" key="1">
    <citation type="submission" date="2018-12" db="EMBL/GenBank/DDBJ databases">
        <title>The whole draft genome of Aquabacterium sp. SJQ9.</title>
        <authorList>
            <person name="Sun L."/>
            <person name="Gao X."/>
            <person name="Chen W."/>
            <person name="Huang K."/>
        </authorList>
    </citation>
    <scope>NUCLEOTIDE SEQUENCE [LARGE SCALE GENOMIC DNA]</scope>
    <source>
        <strain evidence="3 4">SJQ9</strain>
    </source>
</reference>
<organism evidence="3 4">
    <name type="scientific">Aquabacterium soli</name>
    <dbReference type="NCBI Taxonomy" id="2493092"/>
    <lineage>
        <taxon>Bacteria</taxon>
        <taxon>Pseudomonadati</taxon>
        <taxon>Pseudomonadota</taxon>
        <taxon>Betaproteobacteria</taxon>
        <taxon>Burkholderiales</taxon>
        <taxon>Aquabacterium</taxon>
    </lineage>
</organism>
<gene>
    <name evidence="3" type="ORF">EIP75_23495</name>
</gene>
<keyword evidence="4" id="KW-1185">Reference proteome</keyword>
<evidence type="ECO:0000313" key="3">
    <source>
        <dbReference type="EMBL" id="RRR99932.1"/>
    </source>
</evidence>
<comment type="caution">
    <text evidence="3">The sequence shown here is derived from an EMBL/GenBank/DDBJ whole genome shotgun (WGS) entry which is preliminary data.</text>
</comment>
<keyword evidence="1" id="KW-0812">Transmembrane</keyword>
<keyword evidence="1" id="KW-0472">Membrane</keyword>
<proteinExistence type="predicted"/>
<feature type="transmembrane region" description="Helical" evidence="1">
    <location>
        <begin position="110"/>
        <end position="131"/>
    </location>
</feature>
<feature type="domain" description="DUF3592" evidence="2">
    <location>
        <begin position="23"/>
        <end position="101"/>
    </location>
</feature>
<evidence type="ECO:0000313" key="4">
    <source>
        <dbReference type="Proteomes" id="UP000269265"/>
    </source>
</evidence>
<dbReference type="InterPro" id="IPR021994">
    <property type="entry name" value="DUF3592"/>
</dbReference>
<dbReference type="Pfam" id="PF12158">
    <property type="entry name" value="DUF3592"/>
    <property type="match status" value="1"/>
</dbReference>
<evidence type="ECO:0000256" key="1">
    <source>
        <dbReference type="SAM" id="Phobius"/>
    </source>
</evidence>
<name>A0A3R8RYF7_9BURK</name>
<dbReference type="EMBL" id="RSED01000040">
    <property type="protein sequence ID" value="RRR99932.1"/>
    <property type="molecule type" value="Genomic_DNA"/>
</dbReference>